<reference evidence="3" key="1">
    <citation type="submission" date="2017-11" db="EMBL/GenBank/DDBJ databases">
        <authorList>
            <person name="Lima N.C."/>
            <person name="Parody-Merino A.M."/>
            <person name="Battley P.F."/>
            <person name="Fidler A.E."/>
            <person name="Prosdocimi F."/>
        </authorList>
    </citation>
    <scope>NUCLEOTIDE SEQUENCE [LARGE SCALE GENOMIC DNA]</scope>
</reference>
<gene>
    <name evidence="2" type="ORF">llap_19434</name>
</gene>
<protein>
    <submittedName>
        <fullName evidence="2">Uncharacterized protein</fullName>
    </submittedName>
</protein>
<dbReference type="AlphaFoldDB" id="A0A2I0T925"/>
<keyword evidence="3" id="KW-1185">Reference proteome</keyword>
<organism evidence="2 3">
    <name type="scientific">Limosa lapponica baueri</name>
    <dbReference type="NCBI Taxonomy" id="1758121"/>
    <lineage>
        <taxon>Eukaryota</taxon>
        <taxon>Metazoa</taxon>
        <taxon>Chordata</taxon>
        <taxon>Craniata</taxon>
        <taxon>Vertebrata</taxon>
        <taxon>Euteleostomi</taxon>
        <taxon>Archelosauria</taxon>
        <taxon>Archosauria</taxon>
        <taxon>Dinosauria</taxon>
        <taxon>Saurischia</taxon>
        <taxon>Theropoda</taxon>
        <taxon>Coelurosauria</taxon>
        <taxon>Aves</taxon>
        <taxon>Neognathae</taxon>
        <taxon>Neoaves</taxon>
        <taxon>Charadriiformes</taxon>
        <taxon>Scolopacidae</taxon>
        <taxon>Limosa</taxon>
    </lineage>
</organism>
<evidence type="ECO:0000313" key="2">
    <source>
        <dbReference type="EMBL" id="PKU30262.1"/>
    </source>
</evidence>
<name>A0A2I0T925_LIMLA</name>
<evidence type="ECO:0000256" key="1">
    <source>
        <dbReference type="SAM" id="MobiDB-lite"/>
    </source>
</evidence>
<feature type="region of interest" description="Disordered" evidence="1">
    <location>
        <begin position="1"/>
        <end position="34"/>
    </location>
</feature>
<dbReference type="Proteomes" id="UP000233556">
    <property type="component" value="Unassembled WGS sequence"/>
</dbReference>
<proteinExistence type="predicted"/>
<evidence type="ECO:0000313" key="3">
    <source>
        <dbReference type="Proteomes" id="UP000233556"/>
    </source>
</evidence>
<sequence>MKVYVHSSADDTERKRRQSDCSGNGPKDLEQNESRWMNMKRLVAEEKHDQMTAHSANQPMSTAAGWAEPIWPFTSKMTIEDKPPNCSFGVFMMEPEAGAVIDFGLQPPRGMMYRCLYPSQAQAHGDMNKTREWQVSNIIE</sequence>
<accession>A0A2I0T925</accession>
<dbReference type="EMBL" id="KZ515084">
    <property type="protein sequence ID" value="PKU30262.1"/>
    <property type="molecule type" value="Genomic_DNA"/>
</dbReference>
<reference evidence="3" key="2">
    <citation type="submission" date="2017-12" db="EMBL/GenBank/DDBJ databases">
        <title>Genome sequence of the Bar-tailed Godwit (Limosa lapponica baueri).</title>
        <authorList>
            <person name="Lima N.C.B."/>
            <person name="Parody-Merino A.M."/>
            <person name="Battley P.F."/>
            <person name="Fidler A.E."/>
            <person name="Prosdocimi F."/>
        </authorList>
    </citation>
    <scope>NUCLEOTIDE SEQUENCE [LARGE SCALE GENOMIC DNA]</scope>
</reference>